<dbReference type="PROSITE" id="PS51257">
    <property type="entry name" value="PROKAR_LIPOPROTEIN"/>
    <property type="match status" value="1"/>
</dbReference>
<evidence type="ECO:0008006" key="3">
    <source>
        <dbReference type="Google" id="ProtNLM"/>
    </source>
</evidence>
<dbReference type="Proteomes" id="UP000500806">
    <property type="component" value="Chromosome"/>
</dbReference>
<proteinExistence type="predicted"/>
<keyword evidence="2" id="KW-1185">Reference proteome</keyword>
<reference evidence="1 2" key="1">
    <citation type="submission" date="2018-04" db="EMBL/GenBank/DDBJ databases">
        <title>Polynucleobacter sp. LimPoW16 genome.</title>
        <authorList>
            <person name="Hahn M.W."/>
        </authorList>
    </citation>
    <scope>NUCLEOTIDE SEQUENCE [LARGE SCALE GENOMIC DNA]</scope>
    <source>
        <strain evidence="1 2">LimPoW16</strain>
    </source>
</reference>
<evidence type="ECO:0000313" key="1">
    <source>
        <dbReference type="EMBL" id="QKM62834.1"/>
    </source>
</evidence>
<dbReference type="EMBL" id="CP028941">
    <property type="protein sequence ID" value="QKM62834.1"/>
    <property type="molecule type" value="Genomic_DNA"/>
</dbReference>
<accession>A0A6M9PKV1</accession>
<organism evidence="1 2">
    <name type="scientific">Polynucleobacter antarcticus</name>
    <dbReference type="NCBI Taxonomy" id="1743162"/>
    <lineage>
        <taxon>Bacteria</taxon>
        <taxon>Pseudomonadati</taxon>
        <taxon>Pseudomonadota</taxon>
        <taxon>Betaproteobacteria</taxon>
        <taxon>Burkholderiales</taxon>
        <taxon>Burkholderiaceae</taxon>
        <taxon>Polynucleobacter</taxon>
    </lineage>
</organism>
<protein>
    <recommendedName>
        <fullName evidence="3">Lipoprotein</fullName>
    </recommendedName>
</protein>
<gene>
    <name evidence="1" type="ORF">DCO16_07060</name>
</gene>
<dbReference type="AlphaFoldDB" id="A0A6M9PKV1"/>
<sequence length="106" mass="11970">MTAPRRLLIILSLLLGLTACERNNYTTWICKNVAGEKSTMIIKKAQMQFQDREFDYCGSLGPNSYFDLKCLLLIQDASKRFTPSTGQLISDGNEYQCNALLKKSIP</sequence>
<dbReference type="KEGG" id="pani:DCO16_07060"/>
<evidence type="ECO:0000313" key="2">
    <source>
        <dbReference type="Proteomes" id="UP000500806"/>
    </source>
</evidence>
<name>A0A6M9PKV1_9BURK</name>